<dbReference type="Gene3D" id="3.30.200.20">
    <property type="entry name" value="Phosphorylase Kinase, domain 1"/>
    <property type="match status" value="1"/>
</dbReference>
<feature type="non-terminal residue" evidence="4">
    <location>
        <position position="1"/>
    </location>
</feature>
<protein>
    <submittedName>
        <fullName evidence="4">Uncharacterized protein</fullName>
    </submittedName>
</protein>
<keyword evidence="1" id="KW-0723">Serine/threonine-protein kinase</keyword>
<feature type="non-terminal residue" evidence="4">
    <location>
        <position position="129"/>
    </location>
</feature>
<keyword evidence="2" id="KW-0808">Transferase</keyword>
<accession>A0ABV0MES5</accession>
<reference evidence="4 5" key="1">
    <citation type="submission" date="2021-06" db="EMBL/GenBank/DDBJ databases">
        <authorList>
            <person name="Palmer J.M."/>
        </authorList>
    </citation>
    <scope>NUCLEOTIDE SEQUENCE [LARGE SCALE GENOMIC DNA]</scope>
    <source>
        <strain evidence="4 5">GA_2019</strain>
        <tissue evidence="4">Muscle</tissue>
    </source>
</reference>
<sequence length="129" mass="14666">SLGSTWFRRFHLVSGSVPQAAVSAVMCLLFWSLLQLKPFTSRVKDMRLKRDDFEMLKVIGRGAFGEKCSHPQTFLTFQVYQVPLLWNLIIECLAQTEMLCSEVMVGAACRGPVGAWRWRVRQVVMTVGL</sequence>
<dbReference type="PANTHER" id="PTHR22988:SF66">
    <property type="entry name" value="SERINE_THREONINE-PROTEIN KINASE GENGHIS KHAN"/>
    <property type="match status" value="1"/>
</dbReference>
<dbReference type="Proteomes" id="UP001476798">
    <property type="component" value="Unassembled WGS sequence"/>
</dbReference>
<comment type="caution">
    <text evidence="4">The sequence shown here is derived from an EMBL/GenBank/DDBJ whole genome shotgun (WGS) entry which is preliminary data.</text>
</comment>
<dbReference type="InterPro" id="IPR050839">
    <property type="entry name" value="Rho-assoc_Ser/Thr_Kinase"/>
</dbReference>
<evidence type="ECO:0000256" key="1">
    <source>
        <dbReference type="ARBA" id="ARBA00022527"/>
    </source>
</evidence>
<proteinExistence type="predicted"/>
<keyword evidence="5" id="KW-1185">Reference proteome</keyword>
<dbReference type="EMBL" id="JAHRIO010000142">
    <property type="protein sequence ID" value="MEQ2157623.1"/>
    <property type="molecule type" value="Genomic_DNA"/>
</dbReference>
<keyword evidence="3" id="KW-0812">Transmembrane</keyword>
<dbReference type="PANTHER" id="PTHR22988">
    <property type="entry name" value="MYOTONIC DYSTROPHY S/T KINASE-RELATED"/>
    <property type="match status" value="1"/>
</dbReference>
<feature type="transmembrane region" description="Helical" evidence="3">
    <location>
        <begin position="20"/>
        <end position="40"/>
    </location>
</feature>
<gene>
    <name evidence="4" type="ORF">GOODEAATRI_003601</name>
</gene>
<keyword evidence="3" id="KW-1133">Transmembrane helix</keyword>
<organism evidence="4 5">
    <name type="scientific">Goodea atripinnis</name>
    <dbReference type="NCBI Taxonomy" id="208336"/>
    <lineage>
        <taxon>Eukaryota</taxon>
        <taxon>Metazoa</taxon>
        <taxon>Chordata</taxon>
        <taxon>Craniata</taxon>
        <taxon>Vertebrata</taxon>
        <taxon>Euteleostomi</taxon>
        <taxon>Actinopterygii</taxon>
        <taxon>Neopterygii</taxon>
        <taxon>Teleostei</taxon>
        <taxon>Neoteleostei</taxon>
        <taxon>Acanthomorphata</taxon>
        <taxon>Ovalentaria</taxon>
        <taxon>Atherinomorphae</taxon>
        <taxon>Cyprinodontiformes</taxon>
        <taxon>Goodeidae</taxon>
        <taxon>Goodea</taxon>
    </lineage>
</organism>
<keyword evidence="2" id="KW-0418">Kinase</keyword>
<evidence type="ECO:0000256" key="3">
    <source>
        <dbReference type="SAM" id="Phobius"/>
    </source>
</evidence>
<keyword evidence="3" id="KW-0472">Membrane</keyword>
<evidence type="ECO:0000313" key="5">
    <source>
        <dbReference type="Proteomes" id="UP001476798"/>
    </source>
</evidence>
<evidence type="ECO:0000313" key="4">
    <source>
        <dbReference type="EMBL" id="MEQ2157623.1"/>
    </source>
</evidence>
<evidence type="ECO:0000256" key="2">
    <source>
        <dbReference type="ARBA" id="ARBA00022777"/>
    </source>
</evidence>
<name>A0ABV0MES5_9TELE</name>